<accession>A0A8T3AVU1</accession>
<evidence type="ECO:0000313" key="4">
    <source>
        <dbReference type="EMBL" id="KAI0500250.1"/>
    </source>
</evidence>
<evidence type="ECO:0000256" key="2">
    <source>
        <dbReference type="SAM" id="MobiDB-lite"/>
    </source>
</evidence>
<gene>
    <name evidence="4" type="ORF">KFK09_018459</name>
</gene>
<feature type="compositionally biased region" description="Basic residues" evidence="2">
    <location>
        <begin position="725"/>
        <end position="737"/>
    </location>
</feature>
<dbReference type="EMBL" id="JAGYWB010000013">
    <property type="protein sequence ID" value="KAI0500250.1"/>
    <property type="molecule type" value="Genomic_DNA"/>
</dbReference>
<evidence type="ECO:0000259" key="3">
    <source>
        <dbReference type="PROSITE" id="PS50966"/>
    </source>
</evidence>
<keyword evidence="1" id="KW-0479">Metal-binding</keyword>
<name>A0A8T3AVU1_DENNO</name>
<keyword evidence="1" id="KW-0862">Zinc</keyword>
<evidence type="ECO:0000313" key="5">
    <source>
        <dbReference type="Proteomes" id="UP000829196"/>
    </source>
</evidence>
<evidence type="ECO:0000256" key="1">
    <source>
        <dbReference type="PROSITE-ProRule" id="PRU00325"/>
    </source>
</evidence>
<dbReference type="PROSITE" id="PS50966">
    <property type="entry name" value="ZF_SWIM"/>
    <property type="match status" value="1"/>
</dbReference>
<comment type="caution">
    <text evidence="4">The sequence shown here is derived from an EMBL/GenBank/DDBJ whole genome shotgun (WGS) entry which is preliminary data.</text>
</comment>
<proteinExistence type="predicted"/>
<feature type="compositionally biased region" description="Polar residues" evidence="2">
    <location>
        <begin position="744"/>
        <end position="756"/>
    </location>
</feature>
<dbReference type="Gene3D" id="3.30.200.20">
    <property type="entry name" value="Phosphorylase Kinase, domain 1"/>
    <property type="match status" value="1"/>
</dbReference>
<keyword evidence="1" id="KW-0863">Zinc-finger</keyword>
<dbReference type="AlphaFoldDB" id="A0A8T3AVU1"/>
<dbReference type="Pfam" id="PF10551">
    <property type="entry name" value="MULE"/>
    <property type="match status" value="1"/>
</dbReference>
<keyword evidence="5" id="KW-1185">Reference proteome</keyword>
<dbReference type="InterPro" id="IPR018289">
    <property type="entry name" value="MULE_transposase_dom"/>
</dbReference>
<organism evidence="4 5">
    <name type="scientific">Dendrobium nobile</name>
    <name type="common">Orchid</name>
    <dbReference type="NCBI Taxonomy" id="94219"/>
    <lineage>
        <taxon>Eukaryota</taxon>
        <taxon>Viridiplantae</taxon>
        <taxon>Streptophyta</taxon>
        <taxon>Embryophyta</taxon>
        <taxon>Tracheophyta</taxon>
        <taxon>Spermatophyta</taxon>
        <taxon>Magnoliopsida</taxon>
        <taxon>Liliopsida</taxon>
        <taxon>Asparagales</taxon>
        <taxon>Orchidaceae</taxon>
        <taxon>Epidendroideae</taxon>
        <taxon>Malaxideae</taxon>
        <taxon>Dendrobiinae</taxon>
        <taxon>Dendrobium</taxon>
    </lineage>
</organism>
<dbReference type="PANTHER" id="PTHR47718">
    <property type="entry name" value="OS01G0519700 PROTEIN"/>
    <property type="match status" value="1"/>
</dbReference>
<dbReference type="Pfam" id="PF04434">
    <property type="entry name" value="SWIM"/>
    <property type="match status" value="1"/>
</dbReference>
<dbReference type="InterPro" id="IPR011009">
    <property type="entry name" value="Kinase-like_dom_sf"/>
</dbReference>
<dbReference type="Proteomes" id="UP000829196">
    <property type="component" value="Unassembled WGS sequence"/>
</dbReference>
<reference evidence="4" key="1">
    <citation type="journal article" date="2022" name="Front. Genet.">
        <title>Chromosome-Scale Assembly of the Dendrobium nobile Genome Provides Insights Into the Molecular Mechanism of the Biosynthesis of the Medicinal Active Ingredient of Dendrobium.</title>
        <authorList>
            <person name="Xu Q."/>
            <person name="Niu S.-C."/>
            <person name="Li K.-L."/>
            <person name="Zheng P.-J."/>
            <person name="Zhang X.-J."/>
            <person name="Jia Y."/>
            <person name="Liu Y."/>
            <person name="Niu Y.-X."/>
            <person name="Yu L.-H."/>
            <person name="Chen D.-F."/>
            <person name="Zhang G.-Q."/>
        </authorList>
    </citation>
    <scope>NUCLEOTIDE SEQUENCE</scope>
    <source>
        <tissue evidence="4">Leaf</tissue>
    </source>
</reference>
<sequence length="847" mass="98167">MVAAVSKVVILSRVRHQNLVSLYGCTSPRSRELILVYEFVPNGTDSRRIGRYHLRVYGTRWQKDWKVSKVVERLLRLNDWDDVDAVLNCWVGRFAKKKNANLRILGVVCNSEEEAYDMYCRYAHSVGFSVRKDHHSFWPNSRKIRMKDYDWVSAMIRFSVDQDGEWKVNKCVENHNHELARPEDQHLLRSCRNITEERAFVLKSMTDAGIRTIDAFTYLADEVGGREYVGFLRRDAYNFVQRNRRCKIETGDTNSLIEIFKNRANSDNMFVWEVQYDEEDRLMNFFWADGGGRIDYDCFGDVIIFDTSYRLNKYNLACAPFVGVNNHWQNVLLGVAFLSEETVESFTWLFRIFLRVMGGKQPITIFTDQDQAMSRDIEIAFPQTRHRLCQWHIIKKLPSKVHCYNSNNKVRGLIYKCFSKCDSEEEFESTWTEMLSEGDLHSHEWLKELHKIRHKWSTAYNKTCFNLGILSTQRSESTNNVCHGISKPTSTITECFLGLEKVMKTWRRNEKDEDFRCSQSDVVPLVKSSPILRQAARFYSRKLYSFFEEEFLEGVGGMCIAQASTDLSIFFFNFNDAEGCIECSCGKFGMMGILCSHCLRVIRWIDIINIPPKYLLKRWSGRARKDLYSDRPLSSMVATEIPSDGIGSMIFRNYYTRFAYQISTRGEGNTEAEQYMIDAMSEIAENVDLILNISKDSNLVTNSSMRTKIKDPIKRRPKGVSNARLKSHWEKRKPKRKKAEEKSTPSTQQPAPVEHSSQVSFATIPECFASTHQTTTGGPSSQVSFANIPDYFTSTHQPAHVETLSHVPFSNIPECFTDEWLLRRPTSQPNPEYLNMMNGFIDAERHG</sequence>
<dbReference type="SUPFAM" id="SSF56112">
    <property type="entry name" value="Protein kinase-like (PK-like)"/>
    <property type="match status" value="1"/>
</dbReference>
<protein>
    <recommendedName>
        <fullName evidence="3">SWIM-type domain-containing protein</fullName>
    </recommendedName>
</protein>
<dbReference type="InterPro" id="IPR007527">
    <property type="entry name" value="Znf_SWIM"/>
</dbReference>
<dbReference type="GO" id="GO:0008270">
    <property type="term" value="F:zinc ion binding"/>
    <property type="evidence" value="ECO:0007669"/>
    <property type="project" value="UniProtKB-KW"/>
</dbReference>
<dbReference type="OrthoDB" id="2402896at2759"/>
<feature type="domain" description="SWIM-type" evidence="3">
    <location>
        <begin position="570"/>
        <end position="606"/>
    </location>
</feature>
<dbReference type="PANTHER" id="PTHR47718:SF17">
    <property type="entry name" value="PROTEIN FAR1-RELATED SEQUENCE 5-LIKE"/>
    <property type="match status" value="1"/>
</dbReference>
<feature type="region of interest" description="Disordered" evidence="2">
    <location>
        <begin position="705"/>
        <end position="756"/>
    </location>
</feature>